<keyword evidence="1" id="KW-0479">Metal-binding</keyword>
<evidence type="ECO:0000313" key="3">
    <source>
        <dbReference type="EMBL" id="KAJ3551991.1"/>
    </source>
</evidence>
<keyword evidence="1" id="KW-0863">Zinc-finger</keyword>
<keyword evidence="1" id="KW-0862">Zinc</keyword>
<comment type="caution">
    <text evidence="3">The sequence shown here is derived from an EMBL/GenBank/DDBJ whole genome shotgun (WGS) entry which is preliminary data.</text>
</comment>
<dbReference type="EMBL" id="JANIEX010002119">
    <property type="protein sequence ID" value="KAJ3551991.1"/>
    <property type="molecule type" value="Genomic_DNA"/>
</dbReference>
<name>A0AAD5VJ54_9AGAR</name>
<keyword evidence="4" id="KW-1185">Reference proteome</keyword>
<sequence>MQIHRRSCVKTYLATYANAKVLLVRDEAGFFNSLCSCPISPQSYVRYTTLYNHIQKAQCHWIGPERFVREWLVPQSPHSPTTSLSSDSKSFTSAQENMVTATIVKEEQRDMAQPLLLPMGTSDLGTFDHPIDIDHSDDATSENPASRSITPSVTTEFIAETINELHFTNELTSLGLAIQSRLKSLVCIECGVLLKPSSVSHHIRKTHASANISFDSATFNAYLANTVSLIDDNFPPPPTTVVPAFAGLSLFRDSMQCHLCSKIYCDEPTLENHYRAAHGKQKPPLPLLVTAQRYDSQFHNSYFRVTEPVSADLPSGEDPINAIFQDMKNAIPKQDGATEDARLTTPWLMSTKWHIHIKCAPVDDLREYAAPPTEKEFPRLSSLVLKYYQVISDRYLAEASDLVLQILNTPHPEKTGIVNDPIHSHQNTSTLSKYTATISRLLAFIMRPKPKYPLDIPDDLQTEVTKLVQSIKCKDPDQQVIANVHAVLLYLWTNTWHRSQTNTTPKFLGTWGSGSWKTK</sequence>
<dbReference type="PROSITE" id="PS50157">
    <property type="entry name" value="ZINC_FINGER_C2H2_2"/>
    <property type="match status" value="1"/>
</dbReference>
<organism evidence="3 4">
    <name type="scientific">Leucocoprinus birnbaumii</name>
    <dbReference type="NCBI Taxonomy" id="56174"/>
    <lineage>
        <taxon>Eukaryota</taxon>
        <taxon>Fungi</taxon>
        <taxon>Dikarya</taxon>
        <taxon>Basidiomycota</taxon>
        <taxon>Agaricomycotina</taxon>
        <taxon>Agaricomycetes</taxon>
        <taxon>Agaricomycetidae</taxon>
        <taxon>Agaricales</taxon>
        <taxon>Agaricineae</taxon>
        <taxon>Agaricaceae</taxon>
        <taxon>Leucocoprinus</taxon>
    </lineage>
</organism>
<accession>A0AAD5VJ54</accession>
<dbReference type="PROSITE" id="PS00028">
    <property type="entry name" value="ZINC_FINGER_C2H2_1"/>
    <property type="match status" value="1"/>
</dbReference>
<gene>
    <name evidence="3" type="ORF">NP233_g12977</name>
</gene>
<protein>
    <recommendedName>
        <fullName evidence="2">C2H2-type domain-containing protein</fullName>
    </recommendedName>
</protein>
<dbReference type="GO" id="GO:0008270">
    <property type="term" value="F:zinc ion binding"/>
    <property type="evidence" value="ECO:0007669"/>
    <property type="project" value="UniProtKB-KW"/>
</dbReference>
<reference evidence="3" key="1">
    <citation type="submission" date="2022-07" db="EMBL/GenBank/DDBJ databases">
        <title>Genome Sequence of Leucocoprinus birnbaumii.</title>
        <authorList>
            <person name="Buettner E."/>
        </authorList>
    </citation>
    <scope>NUCLEOTIDE SEQUENCE</scope>
    <source>
        <strain evidence="3">VT141</strain>
    </source>
</reference>
<dbReference type="AlphaFoldDB" id="A0AAD5VJ54"/>
<evidence type="ECO:0000259" key="2">
    <source>
        <dbReference type="PROSITE" id="PS50157"/>
    </source>
</evidence>
<evidence type="ECO:0000256" key="1">
    <source>
        <dbReference type="PROSITE-ProRule" id="PRU00042"/>
    </source>
</evidence>
<evidence type="ECO:0000313" key="4">
    <source>
        <dbReference type="Proteomes" id="UP001213000"/>
    </source>
</evidence>
<proteinExistence type="predicted"/>
<feature type="domain" description="C2H2-type" evidence="2">
    <location>
        <begin position="255"/>
        <end position="283"/>
    </location>
</feature>
<dbReference type="InterPro" id="IPR013087">
    <property type="entry name" value="Znf_C2H2_type"/>
</dbReference>
<dbReference type="Proteomes" id="UP001213000">
    <property type="component" value="Unassembled WGS sequence"/>
</dbReference>